<evidence type="ECO:0000256" key="2">
    <source>
        <dbReference type="ARBA" id="ARBA00022801"/>
    </source>
</evidence>
<protein>
    <submittedName>
        <fullName evidence="4">NUDIX hydrolase</fullName>
    </submittedName>
</protein>
<dbReference type="InterPro" id="IPR000086">
    <property type="entry name" value="NUDIX_hydrolase_dom"/>
</dbReference>
<dbReference type="Pfam" id="PF00293">
    <property type="entry name" value="NUDIX"/>
    <property type="match status" value="1"/>
</dbReference>
<evidence type="ECO:0000256" key="1">
    <source>
        <dbReference type="ARBA" id="ARBA00001946"/>
    </source>
</evidence>
<dbReference type="PANTHER" id="PTHR43046:SF2">
    <property type="entry name" value="8-OXO-DGTP DIPHOSPHATASE-RELATED"/>
    <property type="match status" value="1"/>
</dbReference>
<dbReference type="PROSITE" id="PS51462">
    <property type="entry name" value="NUDIX"/>
    <property type="match status" value="1"/>
</dbReference>
<dbReference type="Gene3D" id="3.90.79.10">
    <property type="entry name" value="Nucleoside Triphosphate Pyrophosphohydrolase"/>
    <property type="match status" value="1"/>
</dbReference>
<feature type="domain" description="Nudix hydrolase" evidence="3">
    <location>
        <begin position="1"/>
        <end position="129"/>
    </location>
</feature>
<dbReference type="PROSITE" id="PS00893">
    <property type="entry name" value="NUDIX_BOX"/>
    <property type="match status" value="1"/>
</dbReference>
<name>A0ABS2ZBF3_9BACL</name>
<evidence type="ECO:0000259" key="3">
    <source>
        <dbReference type="PROSITE" id="PS51462"/>
    </source>
</evidence>
<dbReference type="SUPFAM" id="SSF55811">
    <property type="entry name" value="Nudix"/>
    <property type="match status" value="1"/>
</dbReference>
<keyword evidence="2 4" id="KW-0378">Hydrolase</keyword>
<dbReference type="InterPro" id="IPR020084">
    <property type="entry name" value="NUDIX_hydrolase_CS"/>
</dbReference>
<sequence>MKWEGASCICIHKGKLLMVLQGTPEEEKKWSVPSGGREENEGLEACCIREVWEETGFVVKVKQKLHSKEGVSYGITYKVQYYSAELIGGSPVIQDPDGLIYDIRWVSLEELQSLPLSFPEDREVLVNYLSQSEKIT</sequence>
<organism evidence="4 5">
    <name type="scientific">Fictibacillus barbaricus</name>
    <dbReference type="NCBI Taxonomy" id="182136"/>
    <lineage>
        <taxon>Bacteria</taxon>
        <taxon>Bacillati</taxon>
        <taxon>Bacillota</taxon>
        <taxon>Bacilli</taxon>
        <taxon>Bacillales</taxon>
        <taxon>Fictibacillaceae</taxon>
        <taxon>Fictibacillus</taxon>
    </lineage>
</organism>
<evidence type="ECO:0000313" key="5">
    <source>
        <dbReference type="Proteomes" id="UP001319060"/>
    </source>
</evidence>
<gene>
    <name evidence="4" type="ORF">JYA64_01600</name>
</gene>
<comment type="caution">
    <text evidence="4">The sequence shown here is derived from an EMBL/GenBank/DDBJ whole genome shotgun (WGS) entry which is preliminary data.</text>
</comment>
<comment type="cofactor">
    <cofactor evidence="1">
        <name>Mg(2+)</name>
        <dbReference type="ChEBI" id="CHEBI:18420"/>
    </cofactor>
</comment>
<evidence type="ECO:0000313" key="4">
    <source>
        <dbReference type="EMBL" id="MBN3543994.1"/>
    </source>
</evidence>
<dbReference type="EMBL" id="JAFHKS010000038">
    <property type="protein sequence ID" value="MBN3543994.1"/>
    <property type="molecule type" value="Genomic_DNA"/>
</dbReference>
<dbReference type="InterPro" id="IPR015797">
    <property type="entry name" value="NUDIX_hydrolase-like_dom_sf"/>
</dbReference>
<accession>A0ABS2ZBF3</accession>
<reference evidence="4 5" key="1">
    <citation type="submission" date="2021-01" db="EMBL/GenBank/DDBJ databases">
        <title>Genome Sequencing of Type Strains.</title>
        <authorList>
            <person name="Lemaire J.F."/>
            <person name="Inderbitzin P."/>
            <person name="Collins S.B."/>
            <person name="Wespe N."/>
            <person name="Knight-Connoni V."/>
        </authorList>
    </citation>
    <scope>NUCLEOTIDE SEQUENCE [LARGE SCALE GENOMIC DNA]</scope>
    <source>
        <strain evidence="4 5">DSM 14730</strain>
    </source>
</reference>
<dbReference type="RefSeq" id="WP_188404423.1">
    <property type="nucleotide sequence ID" value="NZ_BMCE01000005.1"/>
</dbReference>
<keyword evidence="5" id="KW-1185">Reference proteome</keyword>
<dbReference type="PANTHER" id="PTHR43046">
    <property type="entry name" value="GDP-MANNOSE MANNOSYL HYDROLASE"/>
    <property type="match status" value="1"/>
</dbReference>
<proteinExistence type="predicted"/>
<dbReference type="GO" id="GO:0016787">
    <property type="term" value="F:hydrolase activity"/>
    <property type="evidence" value="ECO:0007669"/>
    <property type="project" value="UniProtKB-KW"/>
</dbReference>
<dbReference type="Proteomes" id="UP001319060">
    <property type="component" value="Unassembled WGS sequence"/>
</dbReference>